<organism evidence="2 3">
    <name type="scientific">Panicum virgatum</name>
    <name type="common">Blackwell switchgrass</name>
    <dbReference type="NCBI Taxonomy" id="38727"/>
    <lineage>
        <taxon>Eukaryota</taxon>
        <taxon>Viridiplantae</taxon>
        <taxon>Streptophyta</taxon>
        <taxon>Embryophyta</taxon>
        <taxon>Tracheophyta</taxon>
        <taxon>Spermatophyta</taxon>
        <taxon>Magnoliopsida</taxon>
        <taxon>Liliopsida</taxon>
        <taxon>Poales</taxon>
        <taxon>Poaceae</taxon>
        <taxon>PACMAD clade</taxon>
        <taxon>Panicoideae</taxon>
        <taxon>Panicodae</taxon>
        <taxon>Paniceae</taxon>
        <taxon>Panicinae</taxon>
        <taxon>Panicum</taxon>
        <taxon>Panicum sect. Hiantes</taxon>
    </lineage>
</organism>
<feature type="transmembrane region" description="Helical" evidence="1">
    <location>
        <begin position="6"/>
        <end position="25"/>
    </location>
</feature>
<keyword evidence="1" id="KW-0812">Transmembrane</keyword>
<proteinExistence type="predicted"/>
<evidence type="ECO:0000256" key="1">
    <source>
        <dbReference type="SAM" id="Phobius"/>
    </source>
</evidence>
<dbReference type="Proteomes" id="UP000823388">
    <property type="component" value="Chromosome 7N"/>
</dbReference>
<keyword evidence="1" id="KW-0472">Membrane</keyword>
<name>A0A8T0PTT4_PANVG</name>
<sequence length="94" mass="10767">MADVISGWILVEIFFFNRLLFYSLLGAMGPPLPAGMTGSTLVPTTIRQYAECQDLLAKLSDTLPDDWISTLRVRFYHKSLIEWLTNADRIRCRD</sequence>
<dbReference type="AlphaFoldDB" id="A0A8T0PTT4"/>
<accession>A0A8T0PTT4</accession>
<keyword evidence="3" id="KW-1185">Reference proteome</keyword>
<evidence type="ECO:0000313" key="2">
    <source>
        <dbReference type="EMBL" id="KAG2565841.1"/>
    </source>
</evidence>
<reference evidence="2" key="1">
    <citation type="submission" date="2020-05" db="EMBL/GenBank/DDBJ databases">
        <title>WGS assembly of Panicum virgatum.</title>
        <authorList>
            <person name="Lovell J.T."/>
            <person name="Jenkins J."/>
            <person name="Shu S."/>
            <person name="Juenger T.E."/>
            <person name="Schmutz J."/>
        </authorList>
    </citation>
    <scope>NUCLEOTIDE SEQUENCE</scope>
    <source>
        <strain evidence="2">AP13</strain>
    </source>
</reference>
<protein>
    <submittedName>
        <fullName evidence="2">Uncharacterized protein</fullName>
    </submittedName>
</protein>
<comment type="caution">
    <text evidence="2">The sequence shown here is derived from an EMBL/GenBank/DDBJ whole genome shotgun (WGS) entry which is preliminary data.</text>
</comment>
<dbReference type="EMBL" id="CM029050">
    <property type="protein sequence ID" value="KAG2565841.1"/>
    <property type="molecule type" value="Genomic_DNA"/>
</dbReference>
<gene>
    <name evidence="2" type="ORF">PVAP13_7NG145051</name>
</gene>
<evidence type="ECO:0000313" key="3">
    <source>
        <dbReference type="Proteomes" id="UP000823388"/>
    </source>
</evidence>
<keyword evidence="1" id="KW-1133">Transmembrane helix</keyword>